<dbReference type="EMBL" id="CP114194">
    <property type="protein sequence ID" value="WAT89351.1"/>
    <property type="molecule type" value="Genomic_DNA"/>
</dbReference>
<dbReference type="RefSeq" id="WP_005430805.1">
    <property type="nucleotide sequence ID" value="NZ_CP114194.1"/>
</dbReference>
<name>A0AA47L5S7_VIBPH</name>
<evidence type="ECO:0000313" key="2">
    <source>
        <dbReference type="Proteomes" id="UP001156560"/>
    </source>
</evidence>
<organism evidence="1 2">
    <name type="scientific">Vibrio parahaemolyticus</name>
    <dbReference type="NCBI Taxonomy" id="670"/>
    <lineage>
        <taxon>Bacteria</taxon>
        <taxon>Pseudomonadati</taxon>
        <taxon>Pseudomonadota</taxon>
        <taxon>Gammaproteobacteria</taxon>
        <taxon>Vibrionales</taxon>
        <taxon>Vibrionaceae</taxon>
        <taxon>Vibrio</taxon>
    </lineage>
</organism>
<dbReference type="AlphaFoldDB" id="A0AA47L5S7"/>
<accession>A0AA47L5S7</accession>
<protein>
    <submittedName>
        <fullName evidence="1">Uncharacterized protein</fullName>
    </submittedName>
</protein>
<proteinExistence type="predicted"/>
<evidence type="ECO:0000313" key="1">
    <source>
        <dbReference type="EMBL" id="WAT89351.1"/>
    </source>
</evidence>
<sequence>MKELKFNNNKKVKKVKKEELSKYRVRKRVEEILEDRRIKKEFEL</sequence>
<dbReference type="Proteomes" id="UP001156560">
    <property type="component" value="Chromosome 1"/>
</dbReference>
<gene>
    <name evidence="1" type="ORF">O1Q84_12020</name>
</gene>
<reference evidence="1" key="1">
    <citation type="submission" date="2022-12" db="EMBL/GenBank/DDBJ databases">
        <title>Vibrio parahaemolyticus become highly virulent by producing novel Tc toxins.</title>
        <authorList>
            <person name="Yang F."/>
            <person name="You Y."/>
            <person name="Lai Q."/>
            <person name="Xu L."/>
            <person name="Li F."/>
        </authorList>
    </citation>
    <scope>NUCLEOTIDE SEQUENCE</scope>
    <source>
        <strain evidence="1">Vp-HL-202005</strain>
    </source>
</reference>